<dbReference type="EMBL" id="ML119751">
    <property type="protein sequence ID" value="RPA76068.1"/>
    <property type="molecule type" value="Genomic_DNA"/>
</dbReference>
<evidence type="ECO:0000256" key="7">
    <source>
        <dbReference type="ARBA" id="ARBA00023136"/>
    </source>
</evidence>
<evidence type="ECO:0000256" key="1">
    <source>
        <dbReference type="ARBA" id="ARBA00004395"/>
    </source>
</evidence>
<feature type="domain" description="Conserved Oligomeric Golgi complex subunit 6 C-terminal" evidence="12">
    <location>
        <begin position="173"/>
        <end position="650"/>
    </location>
</feature>
<dbReference type="AlphaFoldDB" id="A0A3N4HU88"/>
<evidence type="ECO:0000256" key="4">
    <source>
        <dbReference type="ARBA" id="ARBA00022448"/>
    </source>
</evidence>
<dbReference type="Pfam" id="PF06419">
    <property type="entry name" value="COG6_N"/>
    <property type="match status" value="1"/>
</dbReference>
<proteinExistence type="inferred from homology"/>
<keyword evidence="5 10" id="KW-0653">Protein transport</keyword>
<comment type="subunit">
    <text evidence="10">Component of the conserved oligomeric Golgi complex.</text>
</comment>
<dbReference type="Proteomes" id="UP000275078">
    <property type="component" value="Unassembled WGS sequence"/>
</dbReference>
<evidence type="ECO:0000256" key="5">
    <source>
        <dbReference type="ARBA" id="ARBA00022927"/>
    </source>
</evidence>
<keyword evidence="4 10" id="KW-0813">Transport</keyword>
<gene>
    <name evidence="13" type="ORF">BJ508DRAFT_242759</name>
</gene>
<dbReference type="GO" id="GO:0015031">
    <property type="term" value="P:protein transport"/>
    <property type="evidence" value="ECO:0007669"/>
    <property type="project" value="UniProtKB-KW"/>
</dbReference>
<dbReference type="InterPro" id="IPR010490">
    <property type="entry name" value="COG6"/>
</dbReference>
<comment type="similarity">
    <text evidence="2 10">Belongs to the COG6 family.</text>
</comment>
<dbReference type="Pfam" id="PF20653">
    <property type="entry name" value="COG6_C"/>
    <property type="match status" value="1"/>
</dbReference>
<comment type="function">
    <text evidence="9">Acts as a component of the peripheral membrane COG complex that is involved in intra-Golgi protein trafficking. COG is located at the cis-Golgi, and regulates tethering of retrograde intra-Golgi vesicles and possibly a number of other membrane trafficking events.</text>
</comment>
<keyword evidence="6 10" id="KW-0333">Golgi apparatus</keyword>
<evidence type="ECO:0000256" key="2">
    <source>
        <dbReference type="ARBA" id="ARBA00011023"/>
    </source>
</evidence>
<evidence type="ECO:0000256" key="9">
    <source>
        <dbReference type="ARBA" id="ARBA00043873"/>
    </source>
</evidence>
<evidence type="ECO:0000256" key="6">
    <source>
        <dbReference type="ARBA" id="ARBA00023034"/>
    </source>
</evidence>
<dbReference type="InterPro" id="IPR048368">
    <property type="entry name" value="COG6_N"/>
</dbReference>
<comment type="subcellular location">
    <subcellularLocation>
        <location evidence="1 10">Golgi apparatus membrane</location>
        <topology evidence="1 10">Peripheral membrane protein</topology>
    </subcellularLocation>
</comment>
<evidence type="ECO:0000313" key="14">
    <source>
        <dbReference type="Proteomes" id="UP000275078"/>
    </source>
</evidence>
<evidence type="ECO:0000256" key="8">
    <source>
        <dbReference type="ARBA" id="ARBA00031348"/>
    </source>
</evidence>
<dbReference type="InterPro" id="IPR048369">
    <property type="entry name" value="COG6_C"/>
</dbReference>
<evidence type="ECO:0000256" key="10">
    <source>
        <dbReference type="RuleBase" id="RU365075"/>
    </source>
</evidence>
<dbReference type="OrthoDB" id="272987at2759"/>
<protein>
    <recommendedName>
        <fullName evidence="3 10">Conserved oligomeric Golgi complex subunit 6</fullName>
        <shortName evidence="10">COG complex subunit 6</shortName>
    </recommendedName>
    <alternativeName>
        <fullName evidence="8 10">Component of oligomeric Golgi complex 6</fullName>
    </alternativeName>
</protein>
<feature type="domain" description="Conserved oligomeric complex COG6 N-terminal" evidence="11">
    <location>
        <begin position="34"/>
        <end position="141"/>
    </location>
</feature>
<dbReference type="PANTHER" id="PTHR21506:SF0">
    <property type="entry name" value="CONSERVED OLIGOMERIC GOLGI COMPLEX SUBUNIT 6"/>
    <property type="match status" value="1"/>
</dbReference>
<evidence type="ECO:0000259" key="12">
    <source>
        <dbReference type="Pfam" id="PF20653"/>
    </source>
</evidence>
<dbReference type="SMART" id="SM01087">
    <property type="entry name" value="COG6"/>
    <property type="match status" value="1"/>
</dbReference>
<name>A0A3N4HU88_ASCIM</name>
<organism evidence="13 14">
    <name type="scientific">Ascobolus immersus RN42</name>
    <dbReference type="NCBI Taxonomy" id="1160509"/>
    <lineage>
        <taxon>Eukaryota</taxon>
        <taxon>Fungi</taxon>
        <taxon>Dikarya</taxon>
        <taxon>Ascomycota</taxon>
        <taxon>Pezizomycotina</taxon>
        <taxon>Pezizomycetes</taxon>
        <taxon>Pezizales</taxon>
        <taxon>Ascobolaceae</taxon>
        <taxon>Ascobolus</taxon>
    </lineage>
</organism>
<reference evidence="13 14" key="1">
    <citation type="journal article" date="2018" name="Nat. Ecol. Evol.">
        <title>Pezizomycetes genomes reveal the molecular basis of ectomycorrhizal truffle lifestyle.</title>
        <authorList>
            <person name="Murat C."/>
            <person name="Payen T."/>
            <person name="Noel B."/>
            <person name="Kuo A."/>
            <person name="Morin E."/>
            <person name="Chen J."/>
            <person name="Kohler A."/>
            <person name="Krizsan K."/>
            <person name="Balestrini R."/>
            <person name="Da Silva C."/>
            <person name="Montanini B."/>
            <person name="Hainaut M."/>
            <person name="Levati E."/>
            <person name="Barry K.W."/>
            <person name="Belfiori B."/>
            <person name="Cichocki N."/>
            <person name="Clum A."/>
            <person name="Dockter R.B."/>
            <person name="Fauchery L."/>
            <person name="Guy J."/>
            <person name="Iotti M."/>
            <person name="Le Tacon F."/>
            <person name="Lindquist E.A."/>
            <person name="Lipzen A."/>
            <person name="Malagnac F."/>
            <person name="Mello A."/>
            <person name="Molinier V."/>
            <person name="Miyauchi S."/>
            <person name="Poulain J."/>
            <person name="Riccioni C."/>
            <person name="Rubini A."/>
            <person name="Sitrit Y."/>
            <person name="Splivallo R."/>
            <person name="Traeger S."/>
            <person name="Wang M."/>
            <person name="Zifcakova L."/>
            <person name="Wipf D."/>
            <person name="Zambonelli A."/>
            <person name="Paolocci F."/>
            <person name="Nowrousian M."/>
            <person name="Ottonello S."/>
            <person name="Baldrian P."/>
            <person name="Spatafora J.W."/>
            <person name="Henrissat B."/>
            <person name="Nagy L.G."/>
            <person name="Aury J.M."/>
            <person name="Wincker P."/>
            <person name="Grigoriev I.V."/>
            <person name="Bonfante P."/>
            <person name="Martin F.M."/>
        </authorList>
    </citation>
    <scope>NUCLEOTIDE SEQUENCE [LARGE SCALE GENOMIC DNA]</scope>
    <source>
        <strain evidence="13 14">RN42</strain>
    </source>
</reference>
<dbReference type="GO" id="GO:0017119">
    <property type="term" value="C:Golgi transport complex"/>
    <property type="evidence" value="ECO:0007669"/>
    <property type="project" value="UniProtKB-UniRule"/>
</dbReference>
<sequence>MASDALQRKVSTLLSTSYTDASLAQAITILDTRFSNSEEARKRLQQDVQKDLIESDGQIILEFSKIADQLAQIGESISAMNSACTAMRTSVNAANKDIGPVISEAETLIKQKSDVEKKSAVLEAFKKQFVVPEEDLATLTSPADVDDRFFEALAKVKAVHADAKVLIVGDNHRAGMEVMDQCTKALNTAFQKLYKWIQKEFKSIALDDPRVAYGIRRALRVLSERPNLFQSCLDFFAESRQKVVVASFYDALTGSTTGGKTSATGSKPIELYAHDPLRYVGDMFAWLHSTILSEREALEILFISDEDDEFIMENGNPASKLANIQLWGKGFDANKALMTLVDKDLVSVCKPLKLRIEQVIASHDENTLAYKLHNLINFYRLTLAKFLATDSTVIATVQNLEKSALTRFEDVLRTHIKFISNSGQAVPEDLSPPEFLTTALGELKVLMTSYDTSLVPTGEREEDFGKILNVALDPYLEIVDKMGAEVKVPGRHIFSLNSFIAAKTVLEEFNFTEQRVGRIVEYIRNHGGYLITYIHTFFLLNSGLKPLLAALDSWDKESDTPLSSLPPFTPSTLSSTATKLDSFLPSAIMDAQSLLRQLQSPQLASAVVREAAEAFVEDFERVEEAIMVDKSFELGREVWPRTGEEARLLLALDS</sequence>
<keyword evidence="14" id="KW-1185">Reference proteome</keyword>
<evidence type="ECO:0000256" key="3">
    <source>
        <dbReference type="ARBA" id="ARBA00020973"/>
    </source>
</evidence>
<evidence type="ECO:0000313" key="13">
    <source>
        <dbReference type="EMBL" id="RPA76068.1"/>
    </source>
</evidence>
<dbReference type="STRING" id="1160509.A0A3N4HU88"/>
<dbReference type="GO" id="GO:0006891">
    <property type="term" value="P:intra-Golgi vesicle-mediated transport"/>
    <property type="evidence" value="ECO:0007669"/>
    <property type="project" value="UniProtKB-UniRule"/>
</dbReference>
<accession>A0A3N4HU88</accession>
<dbReference type="GO" id="GO:0000139">
    <property type="term" value="C:Golgi membrane"/>
    <property type="evidence" value="ECO:0007669"/>
    <property type="project" value="UniProtKB-SubCell"/>
</dbReference>
<dbReference type="PANTHER" id="PTHR21506">
    <property type="entry name" value="COMPONENT OF OLIGOMERIC GOLGI COMPLEX 6"/>
    <property type="match status" value="1"/>
</dbReference>
<comment type="function">
    <text evidence="10">Acts as component of the peripheral membrane COG complex that is involved in intra-Golgi protein trafficking. COG is located at the cis-Golgi, and regulates tethering of retrograde intra-Golgi vesicles and possibly a number of other membrane trafficking events.</text>
</comment>
<keyword evidence="7 10" id="KW-0472">Membrane</keyword>
<evidence type="ECO:0000259" key="11">
    <source>
        <dbReference type="Pfam" id="PF06419"/>
    </source>
</evidence>